<name>A0A0D0LRW0_VARPD</name>
<reference evidence="2 3" key="1">
    <citation type="submission" date="2014-12" db="EMBL/GenBank/DDBJ databases">
        <title>16Stimator: statistical estimation of ribosomal gene copy numbers from draft genome assemblies.</title>
        <authorList>
            <person name="Perisin M.A."/>
            <person name="Vetter M."/>
            <person name="Gilbert J.A."/>
            <person name="Bergelson J."/>
        </authorList>
    </citation>
    <scope>NUCLEOTIDE SEQUENCE [LARGE SCALE GENOMIC DNA]</scope>
    <source>
        <strain evidence="2 3">MEDvA23</strain>
    </source>
</reference>
<feature type="domain" description="AB hydrolase-1" evidence="1">
    <location>
        <begin position="48"/>
        <end position="282"/>
    </location>
</feature>
<proteinExistence type="predicted"/>
<dbReference type="PRINTS" id="PR00412">
    <property type="entry name" value="EPOXHYDRLASE"/>
</dbReference>
<evidence type="ECO:0000313" key="2">
    <source>
        <dbReference type="EMBL" id="KIQ31948.1"/>
    </source>
</evidence>
<sequence>MSDTMATDALALPASELALLDDRFPARDVPVGGGAVVSVRERGTGPAIICLHGIGSGAASWLNVAMLLAPQARVIAWDAPGYGASTPLAPAAPSAADYAERLRALLDALDIQSCVLVGHSLGALTAGSAARNGSALASRIRRLVLISPAAGYGAPSRAEARARVRTERLATLDELGIEGMAAKRAGRLVSDTASVLARQWVRWNMARLNDGGYRQAVELLCNGDLLADLPPAMPVRVACGTLDVVTTPDACTEVARGCGETLEPIEGAGHASYVERPEAVTALLREALAA</sequence>
<dbReference type="InterPro" id="IPR000073">
    <property type="entry name" value="AB_hydrolase_1"/>
</dbReference>
<dbReference type="InterPro" id="IPR050266">
    <property type="entry name" value="AB_hydrolase_sf"/>
</dbReference>
<dbReference type="Proteomes" id="UP000032067">
    <property type="component" value="Unassembled WGS sequence"/>
</dbReference>
<keyword evidence="2" id="KW-0378">Hydrolase</keyword>
<dbReference type="GO" id="GO:0016020">
    <property type="term" value="C:membrane"/>
    <property type="evidence" value="ECO:0007669"/>
    <property type="project" value="TreeGrafter"/>
</dbReference>
<dbReference type="RefSeq" id="WP_042579155.1">
    <property type="nucleotide sequence ID" value="NZ_JXQQ01000028.1"/>
</dbReference>
<gene>
    <name evidence="2" type="ORF">RT97_12750</name>
</gene>
<dbReference type="PANTHER" id="PTHR43798:SF33">
    <property type="entry name" value="HYDROLASE, PUTATIVE (AFU_ORTHOLOGUE AFUA_2G14860)-RELATED"/>
    <property type="match status" value="1"/>
</dbReference>
<evidence type="ECO:0000259" key="1">
    <source>
        <dbReference type="Pfam" id="PF12697"/>
    </source>
</evidence>
<dbReference type="SUPFAM" id="SSF53474">
    <property type="entry name" value="alpha/beta-Hydrolases"/>
    <property type="match status" value="1"/>
</dbReference>
<dbReference type="PANTHER" id="PTHR43798">
    <property type="entry name" value="MONOACYLGLYCEROL LIPASE"/>
    <property type="match status" value="1"/>
</dbReference>
<protein>
    <submittedName>
        <fullName evidence="2">Hydrolase</fullName>
    </submittedName>
</protein>
<dbReference type="Gene3D" id="3.40.50.1820">
    <property type="entry name" value="alpha/beta hydrolase"/>
    <property type="match status" value="1"/>
</dbReference>
<dbReference type="InterPro" id="IPR029058">
    <property type="entry name" value="AB_hydrolase_fold"/>
</dbReference>
<evidence type="ECO:0000313" key="3">
    <source>
        <dbReference type="Proteomes" id="UP000032067"/>
    </source>
</evidence>
<organism evidence="2 3">
    <name type="scientific">Variovorax paradoxus</name>
    <dbReference type="NCBI Taxonomy" id="34073"/>
    <lineage>
        <taxon>Bacteria</taxon>
        <taxon>Pseudomonadati</taxon>
        <taxon>Pseudomonadota</taxon>
        <taxon>Betaproteobacteria</taxon>
        <taxon>Burkholderiales</taxon>
        <taxon>Comamonadaceae</taxon>
        <taxon>Variovorax</taxon>
    </lineage>
</organism>
<dbReference type="GO" id="GO:0016787">
    <property type="term" value="F:hydrolase activity"/>
    <property type="evidence" value="ECO:0007669"/>
    <property type="project" value="UniProtKB-KW"/>
</dbReference>
<comment type="caution">
    <text evidence="2">The sequence shown here is derived from an EMBL/GenBank/DDBJ whole genome shotgun (WGS) entry which is preliminary data.</text>
</comment>
<dbReference type="InterPro" id="IPR000639">
    <property type="entry name" value="Epox_hydrolase-like"/>
</dbReference>
<dbReference type="OrthoDB" id="9780765at2"/>
<dbReference type="EMBL" id="JXQQ01000028">
    <property type="protein sequence ID" value="KIQ31948.1"/>
    <property type="molecule type" value="Genomic_DNA"/>
</dbReference>
<accession>A0A0D0LRW0</accession>
<dbReference type="AlphaFoldDB" id="A0A0D0LRW0"/>
<dbReference type="Pfam" id="PF12697">
    <property type="entry name" value="Abhydrolase_6"/>
    <property type="match status" value="1"/>
</dbReference>